<dbReference type="InterPro" id="IPR003661">
    <property type="entry name" value="HisK_dim/P_dom"/>
</dbReference>
<dbReference type="SMART" id="SM00086">
    <property type="entry name" value="PAC"/>
    <property type="match status" value="1"/>
</dbReference>
<dbReference type="GO" id="GO:0000155">
    <property type="term" value="F:phosphorelay sensor kinase activity"/>
    <property type="evidence" value="ECO:0007669"/>
    <property type="project" value="InterPro"/>
</dbReference>
<evidence type="ECO:0000313" key="9">
    <source>
        <dbReference type="Proteomes" id="UP000050443"/>
    </source>
</evidence>
<dbReference type="CDD" id="cd00130">
    <property type="entry name" value="PAS"/>
    <property type="match status" value="1"/>
</dbReference>
<dbReference type="InterPro" id="IPR035965">
    <property type="entry name" value="PAS-like_dom_sf"/>
</dbReference>
<dbReference type="Pfam" id="PF02518">
    <property type="entry name" value="HATPase_c"/>
    <property type="match status" value="1"/>
</dbReference>
<dbReference type="AlphaFoldDB" id="A0A0Q0RW53"/>
<dbReference type="EMBL" id="JRLF01000008">
    <property type="protein sequence ID" value="KQB41381.1"/>
    <property type="molecule type" value="Genomic_DNA"/>
</dbReference>
<gene>
    <name evidence="8" type="ORF">RC62_4127</name>
</gene>
<evidence type="ECO:0000313" key="8">
    <source>
        <dbReference type="EMBL" id="KQB41381.1"/>
    </source>
</evidence>
<dbReference type="PROSITE" id="PS50109">
    <property type="entry name" value="HIS_KIN"/>
    <property type="match status" value="1"/>
</dbReference>
<dbReference type="InterPro" id="IPR003594">
    <property type="entry name" value="HATPase_dom"/>
</dbReference>
<evidence type="ECO:0000259" key="7">
    <source>
        <dbReference type="PROSITE" id="PS50113"/>
    </source>
</evidence>
<dbReference type="Gene3D" id="3.30.565.10">
    <property type="entry name" value="Histidine kinase-like ATPase, C-terminal domain"/>
    <property type="match status" value="1"/>
</dbReference>
<dbReference type="InterPro" id="IPR005467">
    <property type="entry name" value="His_kinase_dom"/>
</dbReference>
<dbReference type="Proteomes" id="UP000050443">
    <property type="component" value="Unassembled WGS sequence"/>
</dbReference>
<dbReference type="InterPro" id="IPR000014">
    <property type="entry name" value="PAS"/>
</dbReference>
<dbReference type="PANTHER" id="PTHR43304:SF1">
    <property type="entry name" value="PAC DOMAIN-CONTAINING PROTEIN"/>
    <property type="match status" value="1"/>
</dbReference>
<dbReference type="STRING" id="362413.RC62_4127"/>
<feature type="domain" description="PAC" evidence="7">
    <location>
        <begin position="194"/>
        <end position="246"/>
    </location>
</feature>
<protein>
    <recommendedName>
        <fullName evidence="2">histidine kinase</fullName>
        <ecNumber evidence="2">2.7.13.3</ecNumber>
    </recommendedName>
</protein>
<evidence type="ECO:0000256" key="2">
    <source>
        <dbReference type="ARBA" id="ARBA00012438"/>
    </source>
</evidence>
<dbReference type="SUPFAM" id="SSF55874">
    <property type="entry name" value="ATPase domain of HSP90 chaperone/DNA topoisomerase II/histidine kinase"/>
    <property type="match status" value="1"/>
</dbReference>
<name>A0A0Q0RW53_9FLAO</name>
<dbReference type="InterPro" id="IPR000700">
    <property type="entry name" value="PAS-assoc_C"/>
</dbReference>
<dbReference type="SMART" id="SM00388">
    <property type="entry name" value="HisKA"/>
    <property type="match status" value="1"/>
</dbReference>
<dbReference type="Gene3D" id="1.10.287.130">
    <property type="match status" value="1"/>
</dbReference>
<evidence type="ECO:0000256" key="3">
    <source>
        <dbReference type="ARBA" id="ARBA00022553"/>
    </source>
</evidence>
<keyword evidence="3" id="KW-0597">Phosphoprotein</keyword>
<dbReference type="Pfam" id="PF00512">
    <property type="entry name" value="HisKA"/>
    <property type="match status" value="1"/>
</dbReference>
<dbReference type="Gene3D" id="3.30.450.20">
    <property type="entry name" value="PAS domain"/>
    <property type="match status" value="2"/>
</dbReference>
<comment type="catalytic activity">
    <reaction evidence="1">
        <text>ATP + protein L-histidine = ADP + protein N-phospho-L-histidine.</text>
        <dbReference type="EC" id="2.7.13.3"/>
    </reaction>
</comment>
<dbReference type="InterPro" id="IPR001610">
    <property type="entry name" value="PAC"/>
</dbReference>
<accession>A0A0Q0RW53</accession>
<dbReference type="InterPro" id="IPR036097">
    <property type="entry name" value="HisK_dim/P_sf"/>
</dbReference>
<dbReference type="EC" id="2.7.13.3" evidence="2"/>
<dbReference type="Pfam" id="PF08447">
    <property type="entry name" value="PAS_3"/>
    <property type="match status" value="1"/>
</dbReference>
<comment type="caution">
    <text evidence="8">The sequence shown here is derived from an EMBL/GenBank/DDBJ whole genome shotgun (WGS) entry which is preliminary data.</text>
</comment>
<evidence type="ECO:0000259" key="6">
    <source>
        <dbReference type="PROSITE" id="PS50109"/>
    </source>
</evidence>
<keyword evidence="5 8" id="KW-0418">Kinase</keyword>
<dbReference type="InterPro" id="IPR013656">
    <property type="entry name" value="PAS_4"/>
</dbReference>
<dbReference type="InterPro" id="IPR036890">
    <property type="entry name" value="HATPase_C_sf"/>
</dbReference>
<dbReference type="InterPro" id="IPR052162">
    <property type="entry name" value="Sensor_kinase/Photoreceptor"/>
</dbReference>
<evidence type="ECO:0000256" key="5">
    <source>
        <dbReference type="ARBA" id="ARBA00022777"/>
    </source>
</evidence>
<dbReference type="PRINTS" id="PR00344">
    <property type="entry name" value="BCTRLSENSOR"/>
</dbReference>
<feature type="domain" description="Histidine kinase" evidence="6">
    <location>
        <begin position="268"/>
        <end position="486"/>
    </location>
</feature>
<dbReference type="PATRIC" id="fig|362413.3.peg.4050"/>
<proteinExistence type="predicted"/>
<dbReference type="CDD" id="cd00082">
    <property type="entry name" value="HisKA"/>
    <property type="match status" value="1"/>
</dbReference>
<keyword evidence="4" id="KW-0808">Transferase</keyword>
<dbReference type="PANTHER" id="PTHR43304">
    <property type="entry name" value="PHYTOCHROME-LIKE PROTEIN CPH1"/>
    <property type="match status" value="1"/>
</dbReference>
<dbReference type="InterPro" id="IPR004358">
    <property type="entry name" value="Sig_transdc_His_kin-like_C"/>
</dbReference>
<dbReference type="SUPFAM" id="SSF55785">
    <property type="entry name" value="PYP-like sensor domain (PAS domain)"/>
    <property type="match status" value="2"/>
</dbReference>
<reference evidence="8 9" key="1">
    <citation type="submission" date="2014-09" db="EMBL/GenBank/DDBJ databases">
        <title>Genome sequence of Flavobacterium aquidurense RC62.</title>
        <authorList>
            <person name="Kim J.F."/>
            <person name="Kwak M.-J."/>
        </authorList>
    </citation>
    <scope>NUCLEOTIDE SEQUENCE [LARGE SCALE GENOMIC DNA]</scope>
    <source>
        <strain evidence="8 9">RC62</strain>
    </source>
</reference>
<evidence type="ECO:0000256" key="1">
    <source>
        <dbReference type="ARBA" id="ARBA00000085"/>
    </source>
</evidence>
<organism evidence="8 9">
    <name type="scientific">Flavobacterium aquidurense</name>
    <dbReference type="NCBI Taxonomy" id="362413"/>
    <lineage>
        <taxon>Bacteria</taxon>
        <taxon>Pseudomonadati</taxon>
        <taxon>Bacteroidota</taxon>
        <taxon>Flavobacteriia</taxon>
        <taxon>Flavobacteriales</taxon>
        <taxon>Flavobacteriaceae</taxon>
        <taxon>Flavobacterium</taxon>
    </lineage>
</organism>
<dbReference type="Pfam" id="PF08448">
    <property type="entry name" value="PAS_4"/>
    <property type="match status" value="1"/>
</dbReference>
<dbReference type="InterPro" id="IPR013655">
    <property type="entry name" value="PAS_fold_3"/>
</dbReference>
<dbReference type="PROSITE" id="PS50113">
    <property type="entry name" value="PAC"/>
    <property type="match status" value="1"/>
</dbReference>
<dbReference type="NCBIfam" id="TIGR00229">
    <property type="entry name" value="sensory_box"/>
    <property type="match status" value="1"/>
</dbReference>
<dbReference type="SMART" id="SM00387">
    <property type="entry name" value="HATPase_c"/>
    <property type="match status" value="1"/>
</dbReference>
<sequence length="491" mass="55752">MDNAPLPIAVYVGKDLQVKLANPAMIKTWGKGDQVIGKKYLDIVPEIESQQIFDQAMNVLNTGIPFHANDKRVDLVIDGVMKPHYFNYCFIPLFNTQGNIYGVMNTGTEVTDLHLAKQDMESAEERLRIAIEASGMGTYEIDLATKKIKTSGNFNAIWSIDDEIPNDELIKKLHPDDQLLREEAHLNALETGKMSYEARIVNEDQSIKWVKVNGKIINDENGKPNTIIGIIQDIHEQRRFEEELKKQVTENIEELRRSNDDLLHFANVVSHDLKEPVRKIKIFNSMLRNESRIHFDENSKKYLNKVDQSAQRMQTIIEGILAYSTLNKSTQPIEKINLDEIVENIKTDLELIIKEKDAILITSELPEIEGATILIHQLFYNLIHNALKFSKADQPPRVTISFSLIKNNGIDYAKIIVKDNGIGVDPIFADRIFNAFERLHSKDQYEGNGLGLALCRKIAKRHNGIISCVSEIDNGAEFILTLPLKQLAETI</sequence>
<evidence type="ECO:0000256" key="4">
    <source>
        <dbReference type="ARBA" id="ARBA00022679"/>
    </source>
</evidence>
<dbReference type="SUPFAM" id="SSF47384">
    <property type="entry name" value="Homodimeric domain of signal transducing histidine kinase"/>
    <property type="match status" value="1"/>
</dbReference>